<dbReference type="GO" id="GO:0007166">
    <property type="term" value="P:cell surface receptor signaling pathway"/>
    <property type="evidence" value="ECO:0007669"/>
    <property type="project" value="InterPro"/>
</dbReference>
<dbReference type="PROSITE" id="PS50227">
    <property type="entry name" value="G_PROTEIN_RECEP_F2_3"/>
    <property type="match status" value="1"/>
</dbReference>
<dbReference type="KEGG" id="tpal:117640889"/>
<evidence type="ECO:0000313" key="15">
    <source>
        <dbReference type="Proteomes" id="UP000515158"/>
    </source>
</evidence>
<accession>A0A6P8Y3T0</accession>
<evidence type="ECO:0000256" key="6">
    <source>
        <dbReference type="ARBA" id="ARBA00023040"/>
    </source>
</evidence>
<reference evidence="16 17" key="1">
    <citation type="submission" date="2025-04" db="UniProtKB">
        <authorList>
            <consortium name="RefSeq"/>
        </authorList>
    </citation>
    <scope>IDENTIFICATION</scope>
    <source>
        <tissue evidence="16 17">Total insect</tissue>
    </source>
</reference>
<dbReference type="InterPro" id="IPR050332">
    <property type="entry name" value="GPCR_2"/>
</dbReference>
<dbReference type="PROSITE" id="PS00649">
    <property type="entry name" value="G_PROTEIN_RECEP_F2_1"/>
    <property type="match status" value="1"/>
</dbReference>
<dbReference type="SMART" id="SM00008">
    <property type="entry name" value="HormR"/>
    <property type="match status" value="1"/>
</dbReference>
<dbReference type="PRINTS" id="PR00249">
    <property type="entry name" value="GPCRSECRETIN"/>
</dbReference>
<evidence type="ECO:0000259" key="13">
    <source>
        <dbReference type="PROSITE" id="PS50227"/>
    </source>
</evidence>
<feature type="region of interest" description="Disordered" evidence="11">
    <location>
        <begin position="418"/>
        <end position="450"/>
    </location>
</feature>
<proteinExistence type="inferred from homology"/>
<dbReference type="SUPFAM" id="SSF111418">
    <property type="entry name" value="Hormone receptor domain"/>
    <property type="match status" value="1"/>
</dbReference>
<protein>
    <submittedName>
        <fullName evidence="16 17">Secretin receptor-like</fullName>
    </submittedName>
</protein>
<dbReference type="GO" id="GO:0005886">
    <property type="term" value="C:plasma membrane"/>
    <property type="evidence" value="ECO:0007669"/>
    <property type="project" value="UniProtKB-SubCell"/>
</dbReference>
<sequence>MYYILLGRLQVDDAKLLEQRKAACEAEMQRQRALEEAQPVAVVQCPVDWDAVNCWPSTPAGLTAWEPCPDYIRNFNNTVEVSRHCSPAGVWVGNDSWTYSNYSKCFGDLRVNDSPAGGAWVLDLWIPVVKKVAQLGYSVSLCTLILAFLVLLSIKRLRCPRNNLHMHLFASFMLRAAMYLLKDVLFVRGVGLPDDVSEVDGTVFFLPGRTNWECKLIISLWQYSIMANYSWILMEGLYLHNLIFLALFSDNSAITLYVALGWGLPASVVLPWAIGRRYLDDDYCWTVHTHDAVYYLVRIPTILTVTISFALFVNIARVLLVKMQSSVQVQRRSYRYKRWARSTMVLVPLFGTQYALSLVFSASIKQHGALEVVWIMLDQTFASFQGCLVALLYCLLTKEVRVEVRRRWQRGFMWGDRHHGSSRRPGSLLQSAPSLSRPGQQSGPPYHRPSDLPCQISGRLELNRLPDDVIDDALIDVVLDDKAKSRDVEVEVQSMASMGLAGLTVASRTKAGDAQSWV</sequence>
<comment type="subcellular location">
    <subcellularLocation>
        <location evidence="1">Cell membrane</location>
        <topology evidence="1">Multi-pass membrane protein</topology>
    </subcellularLocation>
</comment>
<evidence type="ECO:0000256" key="3">
    <source>
        <dbReference type="ARBA" id="ARBA00022475"/>
    </source>
</evidence>
<evidence type="ECO:0000313" key="17">
    <source>
        <dbReference type="RefSeq" id="XP_034235003.1"/>
    </source>
</evidence>
<dbReference type="Pfam" id="PF00002">
    <property type="entry name" value="7tm_2"/>
    <property type="match status" value="1"/>
</dbReference>
<organism evidence="16">
    <name type="scientific">Thrips palmi</name>
    <name type="common">Melon thrips</name>
    <dbReference type="NCBI Taxonomy" id="161013"/>
    <lineage>
        <taxon>Eukaryota</taxon>
        <taxon>Metazoa</taxon>
        <taxon>Ecdysozoa</taxon>
        <taxon>Arthropoda</taxon>
        <taxon>Hexapoda</taxon>
        <taxon>Insecta</taxon>
        <taxon>Pterygota</taxon>
        <taxon>Neoptera</taxon>
        <taxon>Paraneoptera</taxon>
        <taxon>Thysanoptera</taxon>
        <taxon>Terebrantia</taxon>
        <taxon>Thripoidea</taxon>
        <taxon>Thripidae</taxon>
        <taxon>Thrips</taxon>
    </lineage>
</organism>
<name>A0A6P8Y3T0_THRPL</name>
<evidence type="ECO:0000256" key="11">
    <source>
        <dbReference type="SAM" id="MobiDB-lite"/>
    </source>
</evidence>
<evidence type="ECO:0000256" key="7">
    <source>
        <dbReference type="ARBA" id="ARBA00023136"/>
    </source>
</evidence>
<comment type="similarity">
    <text evidence="2">Belongs to the G-protein coupled receptor 2 family.</text>
</comment>
<dbReference type="InterPro" id="IPR000832">
    <property type="entry name" value="GPCR_2_secretin-like"/>
</dbReference>
<dbReference type="InterPro" id="IPR017981">
    <property type="entry name" value="GPCR_2-like_7TM"/>
</dbReference>
<dbReference type="Proteomes" id="UP000515158">
    <property type="component" value="Unplaced"/>
</dbReference>
<keyword evidence="8" id="KW-0675">Receptor</keyword>
<evidence type="ECO:0000256" key="12">
    <source>
        <dbReference type="SAM" id="Phobius"/>
    </source>
</evidence>
<evidence type="ECO:0000256" key="10">
    <source>
        <dbReference type="ARBA" id="ARBA00023224"/>
    </source>
</evidence>
<feature type="domain" description="G-protein coupled receptors family 2 profile 1" evidence="13">
    <location>
        <begin position="23"/>
        <end position="109"/>
    </location>
</feature>
<dbReference type="GO" id="GO:0008528">
    <property type="term" value="F:G protein-coupled peptide receptor activity"/>
    <property type="evidence" value="ECO:0007669"/>
    <property type="project" value="TreeGrafter"/>
</dbReference>
<feature type="transmembrane region" description="Helical" evidence="12">
    <location>
        <begin position="339"/>
        <end position="360"/>
    </location>
</feature>
<keyword evidence="9" id="KW-0325">Glycoprotein</keyword>
<dbReference type="InterPro" id="IPR001879">
    <property type="entry name" value="GPCR_2_extracellular_dom"/>
</dbReference>
<dbReference type="Pfam" id="PF02793">
    <property type="entry name" value="HRM"/>
    <property type="match status" value="1"/>
</dbReference>
<evidence type="ECO:0000256" key="1">
    <source>
        <dbReference type="ARBA" id="ARBA00004651"/>
    </source>
</evidence>
<evidence type="ECO:0000256" key="8">
    <source>
        <dbReference type="ARBA" id="ARBA00023170"/>
    </source>
</evidence>
<dbReference type="PANTHER" id="PTHR45620">
    <property type="entry name" value="PDF RECEPTOR-LIKE PROTEIN-RELATED"/>
    <property type="match status" value="1"/>
</dbReference>
<keyword evidence="4 12" id="KW-0812">Transmembrane</keyword>
<dbReference type="RefSeq" id="XP_034234168.1">
    <property type="nucleotide sequence ID" value="XM_034378277.1"/>
</dbReference>
<feature type="transmembrane region" description="Helical" evidence="12">
    <location>
        <begin position="135"/>
        <end position="152"/>
    </location>
</feature>
<dbReference type="PROSITE" id="PS50261">
    <property type="entry name" value="G_PROTEIN_RECEP_F2_4"/>
    <property type="match status" value="1"/>
</dbReference>
<gene>
    <name evidence="16 17" type="primary">LOC117640889</name>
</gene>
<feature type="compositionally biased region" description="Polar residues" evidence="11">
    <location>
        <begin position="428"/>
        <end position="443"/>
    </location>
</feature>
<evidence type="ECO:0000256" key="4">
    <source>
        <dbReference type="ARBA" id="ARBA00022692"/>
    </source>
</evidence>
<dbReference type="RefSeq" id="XP_034235003.1">
    <property type="nucleotide sequence ID" value="XM_034379112.1"/>
</dbReference>
<dbReference type="Gene3D" id="4.10.1240.10">
    <property type="entry name" value="GPCR, family 2, extracellular hormone receptor domain"/>
    <property type="match status" value="1"/>
</dbReference>
<keyword evidence="6" id="KW-0297">G-protein coupled receptor</keyword>
<dbReference type="PANTHER" id="PTHR45620:SF1">
    <property type="entry name" value="G-PROTEIN COUPLED RECEPTORS FAMILY 2 PROFILE 2 DOMAIN-CONTAINING PROTEIN"/>
    <property type="match status" value="1"/>
</dbReference>
<feature type="transmembrane region" description="Helical" evidence="12">
    <location>
        <begin position="372"/>
        <end position="396"/>
    </location>
</feature>
<dbReference type="InterPro" id="IPR036445">
    <property type="entry name" value="GPCR_2_extracell_dom_sf"/>
</dbReference>
<dbReference type="GO" id="GO:0007188">
    <property type="term" value="P:adenylate cyclase-modulating G protein-coupled receptor signaling pathway"/>
    <property type="evidence" value="ECO:0007669"/>
    <property type="project" value="TreeGrafter"/>
</dbReference>
<feature type="domain" description="G-protein coupled receptors family 2 profile 2" evidence="14">
    <location>
        <begin position="129"/>
        <end position="397"/>
    </location>
</feature>
<evidence type="ECO:0000259" key="14">
    <source>
        <dbReference type="PROSITE" id="PS50261"/>
    </source>
</evidence>
<dbReference type="Gene3D" id="1.20.1070.10">
    <property type="entry name" value="Rhodopsin 7-helix transmembrane proteins"/>
    <property type="match status" value="1"/>
</dbReference>
<evidence type="ECO:0000313" key="16">
    <source>
        <dbReference type="RefSeq" id="XP_034234168.1"/>
    </source>
</evidence>
<dbReference type="AlphaFoldDB" id="A0A6P8Y3T0"/>
<keyword evidence="3" id="KW-1003">Cell membrane</keyword>
<evidence type="ECO:0000256" key="2">
    <source>
        <dbReference type="ARBA" id="ARBA00005314"/>
    </source>
</evidence>
<feature type="transmembrane region" description="Helical" evidence="12">
    <location>
        <begin position="294"/>
        <end position="319"/>
    </location>
</feature>
<keyword evidence="7 12" id="KW-0472">Membrane</keyword>
<dbReference type="OrthoDB" id="16753at2759"/>
<evidence type="ECO:0000256" key="9">
    <source>
        <dbReference type="ARBA" id="ARBA00023180"/>
    </source>
</evidence>
<dbReference type="GO" id="GO:0017046">
    <property type="term" value="F:peptide hormone binding"/>
    <property type="evidence" value="ECO:0007669"/>
    <property type="project" value="TreeGrafter"/>
</dbReference>
<keyword evidence="10" id="KW-0807">Transducer</keyword>
<keyword evidence="5 12" id="KW-1133">Transmembrane helix</keyword>
<dbReference type="SUPFAM" id="SSF81321">
    <property type="entry name" value="Family A G protein-coupled receptor-like"/>
    <property type="match status" value="1"/>
</dbReference>
<feature type="transmembrane region" description="Helical" evidence="12">
    <location>
        <begin position="254"/>
        <end position="274"/>
    </location>
</feature>
<evidence type="ECO:0000256" key="5">
    <source>
        <dbReference type="ARBA" id="ARBA00022989"/>
    </source>
</evidence>
<dbReference type="GeneID" id="117640889"/>
<dbReference type="InterPro" id="IPR017983">
    <property type="entry name" value="GPCR_2_secretin-like_CS"/>
</dbReference>
<keyword evidence="15" id="KW-1185">Reference proteome</keyword>